<accession>A0A0C6P058</accession>
<dbReference type="Pfam" id="PF08811">
    <property type="entry name" value="DUF1800"/>
    <property type="match status" value="1"/>
</dbReference>
<keyword evidence="1" id="KW-0732">Signal</keyword>
<organism evidence="2 3">
    <name type="scientific">Bordetella bronchiseptica 253</name>
    <dbReference type="NCBI Taxonomy" id="568707"/>
    <lineage>
        <taxon>Bacteria</taxon>
        <taxon>Pseudomonadati</taxon>
        <taxon>Pseudomonadota</taxon>
        <taxon>Betaproteobacteria</taxon>
        <taxon>Burkholderiales</taxon>
        <taxon>Alcaligenaceae</taxon>
        <taxon>Bordetella</taxon>
    </lineage>
</organism>
<sequence>MQEPTVPSIVLFPSWMKVWRRLACAALLAGAAASAPAAPAAAQAAPAGPQRLAAQVDRVSWGVTPAELARAQRLSWTVYLQEQLRPRPAALPPAVQARIDALSITRVPARDALLAQRARTAKIRQIEDPARKLAASRENRMVSRQRANETMQRAVWLALYSPNQLQEQMTWFWMNHFSVYAGKANVGTVLDAYEDQAIRPHALGKFRDLLAATARSPAMLIYLDNIRNSAGHINENYARELLELHTLGVQGGYSQRDVQELARVLTGVGLNQTGEAPRVKPAQREQLVEDGLFLFDPGRHDHGDKTVLGHTIRGGRGLAELDEALDLLARHPATARHVSRKLAQYFVADQPPDALVQRMARAFRGSDGDIAATLAAMFESPEFEASLARGKFKDPAHYLYSALRLAYDGREPLRNPDAALDWLKRMGQPLYQRLTPDGYPMNESDWAGSGQMTTRFEAARAIAAAPATFYRADRDDRPRVPPLPPLVQAYGAGAGPFSALSPATRRAIESAPNVRDANTYLLASPEFMRR</sequence>
<dbReference type="RefSeq" id="WP_015063852.1">
    <property type="nucleotide sequence ID" value="NC_019382.1"/>
</dbReference>
<dbReference type="KEGG" id="bbh:BN112_0687"/>
<dbReference type="AlphaFoldDB" id="A0A0C6P058"/>
<dbReference type="Proteomes" id="UP000007564">
    <property type="component" value="Chromosome"/>
</dbReference>
<proteinExistence type="predicted"/>
<dbReference type="EMBL" id="HE965806">
    <property type="protein sequence ID" value="CCJ52605.1"/>
    <property type="molecule type" value="Genomic_DNA"/>
</dbReference>
<dbReference type="OrthoDB" id="9772295at2"/>
<reference evidence="2 3" key="1">
    <citation type="journal article" date="2012" name="BMC Genomics">
        <title>Comparative genomics of the classical Bordetella subspecies: the evolution and exchange of virulence-associated diversity amongst closely related pathogens.</title>
        <authorList>
            <person name="Park J."/>
            <person name="Zhang Y."/>
            <person name="Buboltz A.M."/>
            <person name="Zhang X."/>
            <person name="Schuster S.C."/>
            <person name="Ahuja U."/>
            <person name="Liu M."/>
            <person name="Miller J.F."/>
            <person name="Sebaihia M."/>
            <person name="Bentley S.D."/>
            <person name="Parkhill J."/>
            <person name="Harvill E.T."/>
        </authorList>
    </citation>
    <scope>NUCLEOTIDE SEQUENCE [LARGE SCALE GENOMIC DNA]</scope>
    <source>
        <strain evidence="2 3">253</strain>
    </source>
</reference>
<name>A0A0C6P058_BORBO</name>
<gene>
    <name evidence="2" type="ORF">BN112_0687</name>
</gene>
<feature type="signal peptide" evidence="1">
    <location>
        <begin position="1"/>
        <end position="37"/>
    </location>
</feature>
<evidence type="ECO:0000256" key="1">
    <source>
        <dbReference type="SAM" id="SignalP"/>
    </source>
</evidence>
<dbReference type="InterPro" id="IPR014917">
    <property type="entry name" value="DUF1800"/>
</dbReference>
<evidence type="ECO:0000313" key="3">
    <source>
        <dbReference type="Proteomes" id="UP000007564"/>
    </source>
</evidence>
<feature type="chain" id="PRO_5002189743" evidence="1">
    <location>
        <begin position="38"/>
        <end position="530"/>
    </location>
</feature>
<evidence type="ECO:0000313" key="2">
    <source>
        <dbReference type="EMBL" id="CCJ52605.1"/>
    </source>
</evidence>
<dbReference type="HOGENOM" id="CLU_026001_0_1_4"/>
<protein>
    <submittedName>
        <fullName evidence="2">Putative exported protein</fullName>
    </submittedName>
</protein>